<accession>A0A840QBW3</accession>
<reference evidence="3 4" key="1">
    <citation type="submission" date="2020-08" db="EMBL/GenBank/DDBJ databases">
        <title>Sequencing the genomes of 1000 actinobacteria strains.</title>
        <authorList>
            <person name="Klenk H.-P."/>
        </authorList>
    </citation>
    <scope>NUCLEOTIDE SEQUENCE [LARGE SCALE GENOMIC DNA]</scope>
    <source>
        <strain evidence="3 4">DSM 45584</strain>
    </source>
</reference>
<feature type="signal peptide" evidence="2">
    <location>
        <begin position="1"/>
        <end position="25"/>
    </location>
</feature>
<keyword evidence="2" id="KW-0732">Signal</keyword>
<evidence type="ECO:0000313" key="4">
    <source>
        <dbReference type="Proteomes" id="UP000584374"/>
    </source>
</evidence>
<protein>
    <recommendedName>
        <fullName evidence="5">Secreted protein</fullName>
    </recommendedName>
</protein>
<dbReference type="EMBL" id="JACHIW010000002">
    <property type="protein sequence ID" value="MBB5158234.1"/>
    <property type="molecule type" value="Genomic_DNA"/>
</dbReference>
<feature type="chain" id="PRO_5038535256" description="Secreted protein" evidence="2">
    <location>
        <begin position="26"/>
        <end position="68"/>
    </location>
</feature>
<comment type="caution">
    <text evidence="3">The sequence shown here is derived from an EMBL/GenBank/DDBJ whole genome shotgun (WGS) entry which is preliminary data.</text>
</comment>
<name>A0A840QBW3_9PSEU</name>
<feature type="region of interest" description="Disordered" evidence="1">
    <location>
        <begin position="43"/>
        <end position="68"/>
    </location>
</feature>
<organism evidence="3 4">
    <name type="scientific">Saccharopolyspora phatthalungensis</name>
    <dbReference type="NCBI Taxonomy" id="664693"/>
    <lineage>
        <taxon>Bacteria</taxon>
        <taxon>Bacillati</taxon>
        <taxon>Actinomycetota</taxon>
        <taxon>Actinomycetes</taxon>
        <taxon>Pseudonocardiales</taxon>
        <taxon>Pseudonocardiaceae</taxon>
        <taxon>Saccharopolyspora</taxon>
    </lineage>
</organism>
<keyword evidence="4" id="KW-1185">Reference proteome</keyword>
<proteinExistence type="predicted"/>
<dbReference type="Proteomes" id="UP000584374">
    <property type="component" value="Unassembled WGS sequence"/>
</dbReference>
<evidence type="ECO:0000256" key="1">
    <source>
        <dbReference type="SAM" id="MobiDB-lite"/>
    </source>
</evidence>
<dbReference type="AlphaFoldDB" id="A0A840QBW3"/>
<sequence length="68" mass="6738">MRRTLSVIVLATAAFAGTCTALAHAQAKPSAVILPAPACESGKCSNGQDANGQDAVAHATVSEDGQGE</sequence>
<evidence type="ECO:0008006" key="5">
    <source>
        <dbReference type="Google" id="ProtNLM"/>
    </source>
</evidence>
<dbReference type="RefSeq" id="WP_184729922.1">
    <property type="nucleotide sequence ID" value="NZ_JACHIW010000002.1"/>
</dbReference>
<gene>
    <name evidence="3" type="ORF">BJ970_005833</name>
</gene>
<evidence type="ECO:0000313" key="3">
    <source>
        <dbReference type="EMBL" id="MBB5158234.1"/>
    </source>
</evidence>
<evidence type="ECO:0000256" key="2">
    <source>
        <dbReference type="SAM" id="SignalP"/>
    </source>
</evidence>